<dbReference type="RefSeq" id="WP_182835331.1">
    <property type="nucleotide sequence ID" value="NZ_JACJFN010000006.1"/>
</dbReference>
<gene>
    <name evidence="4" type="ORF">H3H45_19320</name>
</gene>
<keyword evidence="3" id="KW-0472">Membrane</keyword>
<keyword evidence="3" id="KW-1133">Transmembrane helix</keyword>
<keyword evidence="5" id="KW-1185">Reference proteome</keyword>
<feature type="coiled-coil region" evidence="1">
    <location>
        <begin position="205"/>
        <end position="232"/>
    </location>
</feature>
<reference evidence="4 5" key="1">
    <citation type="submission" date="2020-08" db="EMBL/GenBank/DDBJ databases">
        <authorList>
            <person name="Kim C.M."/>
        </authorList>
    </citation>
    <scope>NUCLEOTIDE SEQUENCE [LARGE SCALE GENOMIC DNA]</scope>
    <source>
        <strain evidence="4 5">SR9</strain>
    </source>
</reference>
<organism evidence="4 5">
    <name type="scientific">Aquipseudomonas guryensis</name>
    <dbReference type="NCBI Taxonomy" id="2759165"/>
    <lineage>
        <taxon>Bacteria</taxon>
        <taxon>Pseudomonadati</taxon>
        <taxon>Pseudomonadota</taxon>
        <taxon>Gammaproteobacteria</taxon>
        <taxon>Pseudomonadales</taxon>
        <taxon>Pseudomonadaceae</taxon>
        <taxon>Aquipseudomonas</taxon>
    </lineage>
</organism>
<comment type="caution">
    <text evidence="4">The sequence shown here is derived from an EMBL/GenBank/DDBJ whole genome shotgun (WGS) entry which is preliminary data.</text>
</comment>
<keyword evidence="3" id="KW-0812">Transmembrane</keyword>
<dbReference type="AlphaFoldDB" id="A0A7W4DF36"/>
<dbReference type="EMBL" id="JACJFN010000006">
    <property type="protein sequence ID" value="MBB1521398.1"/>
    <property type="molecule type" value="Genomic_DNA"/>
</dbReference>
<name>A0A7W4DF36_9GAMM</name>
<evidence type="ECO:0000313" key="5">
    <source>
        <dbReference type="Proteomes" id="UP000581189"/>
    </source>
</evidence>
<evidence type="ECO:0000313" key="4">
    <source>
        <dbReference type="EMBL" id="MBB1521398.1"/>
    </source>
</evidence>
<evidence type="ECO:0000256" key="3">
    <source>
        <dbReference type="SAM" id="Phobius"/>
    </source>
</evidence>
<dbReference type="Proteomes" id="UP000581189">
    <property type="component" value="Unassembled WGS sequence"/>
</dbReference>
<feature type="region of interest" description="Disordered" evidence="2">
    <location>
        <begin position="1"/>
        <end position="23"/>
    </location>
</feature>
<keyword evidence="1" id="KW-0175">Coiled coil</keyword>
<sequence length="260" mass="29690">MTDTDAQQPADEVPAAPQPHPWQDLPAEQLRLLRLAPLPTDRHTGARPLRFVQLGRAERHSPEQSLLRLSIDLPGQRVRREQNVLEVWADHRSREVRFGADKGLQIEPVNRGIGRFLMAQGILWARQRWPNYQVEGGALAVKDILTDDARLRRDHFLRALGFEVEYQDLLQLKATYGAKSVSALIGEWNRERLQQVEPLEAGAMLQQADQSLHEQEVKIGKLERKIELLKREDSSLRFTIGCLVTLALFQAGLLIWIATR</sequence>
<evidence type="ECO:0000256" key="2">
    <source>
        <dbReference type="SAM" id="MobiDB-lite"/>
    </source>
</evidence>
<accession>A0A7W4DF36</accession>
<proteinExistence type="predicted"/>
<feature type="transmembrane region" description="Helical" evidence="3">
    <location>
        <begin position="238"/>
        <end position="258"/>
    </location>
</feature>
<protein>
    <submittedName>
        <fullName evidence="4">Uncharacterized protein</fullName>
    </submittedName>
</protein>
<evidence type="ECO:0000256" key="1">
    <source>
        <dbReference type="SAM" id="Coils"/>
    </source>
</evidence>